<accession>A0A919EA27</accession>
<keyword evidence="2" id="KW-1185">Reference proteome</keyword>
<dbReference type="EMBL" id="BNBD01000001">
    <property type="protein sequence ID" value="GHF29045.1"/>
    <property type="molecule type" value="Genomic_DNA"/>
</dbReference>
<name>A0A919EA27_9ACTN</name>
<dbReference type="AlphaFoldDB" id="A0A919EA27"/>
<protein>
    <submittedName>
        <fullName evidence="1">Uncharacterized protein</fullName>
    </submittedName>
</protein>
<dbReference type="RefSeq" id="WP_190127897.1">
    <property type="nucleotide sequence ID" value="NZ_BNBD01000001.1"/>
</dbReference>
<proteinExistence type="predicted"/>
<evidence type="ECO:0000313" key="2">
    <source>
        <dbReference type="Proteomes" id="UP000638313"/>
    </source>
</evidence>
<reference evidence="1" key="2">
    <citation type="submission" date="2020-09" db="EMBL/GenBank/DDBJ databases">
        <authorList>
            <person name="Sun Q."/>
            <person name="Ohkuma M."/>
        </authorList>
    </citation>
    <scope>NUCLEOTIDE SEQUENCE</scope>
    <source>
        <strain evidence="1">JCM 4059</strain>
    </source>
</reference>
<organism evidence="1 2">
    <name type="scientific">Streptomyces mashuensis</name>
    <dbReference type="NCBI Taxonomy" id="33904"/>
    <lineage>
        <taxon>Bacteria</taxon>
        <taxon>Bacillati</taxon>
        <taxon>Actinomycetota</taxon>
        <taxon>Actinomycetes</taxon>
        <taxon>Kitasatosporales</taxon>
        <taxon>Streptomycetaceae</taxon>
        <taxon>Streptomyces</taxon>
    </lineage>
</organism>
<sequence length="89" mass="9963">MTDAWGWEYDPDPAYVIGGIDNLAFVAKVEERADELVRAAAALYLDGVKYTGASPRMQEETVDASGMFVYQVIPRHQRVYIRQVTLLGP</sequence>
<comment type="caution">
    <text evidence="1">The sequence shown here is derived from an EMBL/GenBank/DDBJ whole genome shotgun (WGS) entry which is preliminary data.</text>
</comment>
<dbReference type="Proteomes" id="UP000638313">
    <property type="component" value="Unassembled WGS sequence"/>
</dbReference>
<evidence type="ECO:0000313" key="1">
    <source>
        <dbReference type="EMBL" id="GHF29045.1"/>
    </source>
</evidence>
<reference evidence="1" key="1">
    <citation type="journal article" date="2014" name="Int. J. Syst. Evol. Microbiol.">
        <title>Complete genome sequence of Corynebacterium casei LMG S-19264T (=DSM 44701T), isolated from a smear-ripened cheese.</title>
        <authorList>
            <consortium name="US DOE Joint Genome Institute (JGI-PGF)"/>
            <person name="Walter F."/>
            <person name="Albersmeier A."/>
            <person name="Kalinowski J."/>
            <person name="Ruckert C."/>
        </authorList>
    </citation>
    <scope>NUCLEOTIDE SEQUENCE</scope>
    <source>
        <strain evidence="1">JCM 4059</strain>
    </source>
</reference>
<gene>
    <name evidence="1" type="ORF">GCM10010218_07750</name>
</gene>